<dbReference type="RefSeq" id="WP_006655442.1">
    <property type="nucleotide sequence ID" value="NZ_CM000776.2"/>
</dbReference>
<reference evidence="2 3" key="1">
    <citation type="journal article" date="2009" name="J. Bacteriol.">
        <title>Genome sequence of the emerging pathogen Helicobacter canadensis.</title>
        <authorList>
            <person name="Loman N.J."/>
            <person name="Snyder L.A."/>
            <person name="Linton J.D."/>
            <person name="Langdon R."/>
            <person name="Lawson A.J."/>
            <person name="Weinstock G.M."/>
            <person name="Wren B.W."/>
            <person name="Pallen M.J."/>
        </authorList>
    </citation>
    <scope>NUCLEOTIDE SEQUENCE [LARGE SCALE GENOMIC DNA]</scope>
    <source>
        <strain evidence="2 3">MIT 98-5491</strain>
    </source>
</reference>
<feature type="transmembrane region" description="Helical" evidence="1">
    <location>
        <begin position="88"/>
        <end position="119"/>
    </location>
</feature>
<evidence type="ECO:0000313" key="2">
    <source>
        <dbReference type="EMBL" id="EES89453.1"/>
    </source>
</evidence>
<keyword evidence="1" id="KW-1133">Transmembrane helix</keyword>
<accession>C5ZWD5</accession>
<dbReference type="HOGENOM" id="CLU_093431_0_0_7"/>
<dbReference type="AlphaFoldDB" id="C5ZWD5"/>
<dbReference type="OrthoDB" id="5327534at2"/>
<keyword evidence="1" id="KW-0812">Transmembrane</keyword>
<organism evidence="2 3">
    <name type="scientific">Helicobacter canadensis MIT 98-5491</name>
    <dbReference type="NCBI Taxonomy" id="537970"/>
    <lineage>
        <taxon>Bacteria</taxon>
        <taxon>Pseudomonadati</taxon>
        <taxon>Campylobacterota</taxon>
        <taxon>Epsilonproteobacteria</taxon>
        <taxon>Campylobacterales</taxon>
        <taxon>Helicobacteraceae</taxon>
        <taxon>Helicobacter</taxon>
    </lineage>
</organism>
<dbReference type="STRING" id="537970.HCAN_0739"/>
<keyword evidence="3" id="KW-1185">Reference proteome</keyword>
<sequence length="250" mass="27134">MRGIILGGGIISGDDGKRYHFSLQDIQNLEGRSEQNLEKCEVDFEVDESGEKAIAKAIFITKSSTSVADSITNSLNDNSINSIKLKAYIGIIFSALSFIPFIGWFFAIAGVIVYIFALIGISKESGCKSIIFNFVVSAVLSFASTIIISFSTVSAVVGSLSNAGSGIVAGIGFVGIIGFIIAISALYFSYKYYSLLSEVTNERLFFYAFIISVIATLTIFIPFLGILLAIISYIVQIVAWVKFKEIRKIN</sequence>
<dbReference type="Proteomes" id="UP000007032">
    <property type="component" value="Chromosome"/>
</dbReference>
<dbReference type="eggNOG" id="ENOG503011E">
    <property type="taxonomic scope" value="Bacteria"/>
</dbReference>
<dbReference type="EMBL" id="CM000776">
    <property type="protein sequence ID" value="EES89453.1"/>
    <property type="molecule type" value="Genomic_DNA"/>
</dbReference>
<feature type="transmembrane region" description="Helical" evidence="1">
    <location>
        <begin position="167"/>
        <end position="188"/>
    </location>
</feature>
<protein>
    <recommendedName>
        <fullName evidence="4">2-amino-4-hydroxy-6-hydroxymethyldihydropteridine pyrophosphokinase</fullName>
    </recommendedName>
</protein>
<feature type="transmembrane region" description="Helical" evidence="1">
    <location>
        <begin position="208"/>
        <end position="241"/>
    </location>
</feature>
<evidence type="ECO:0008006" key="4">
    <source>
        <dbReference type="Google" id="ProtNLM"/>
    </source>
</evidence>
<proteinExistence type="predicted"/>
<name>C5ZWD5_9HELI</name>
<feature type="transmembrane region" description="Helical" evidence="1">
    <location>
        <begin position="131"/>
        <end position="160"/>
    </location>
</feature>
<keyword evidence="1" id="KW-0472">Membrane</keyword>
<evidence type="ECO:0000313" key="3">
    <source>
        <dbReference type="Proteomes" id="UP000007032"/>
    </source>
</evidence>
<gene>
    <name evidence="2" type="ORF">HCAN_0739</name>
</gene>
<evidence type="ECO:0000256" key="1">
    <source>
        <dbReference type="SAM" id="Phobius"/>
    </source>
</evidence>